<proteinExistence type="predicted"/>
<dbReference type="EMBL" id="JAEPRD010000222">
    <property type="protein sequence ID" value="KAG2193645.1"/>
    <property type="molecule type" value="Genomic_DNA"/>
</dbReference>
<reference evidence="2" key="1">
    <citation type="submission" date="2020-12" db="EMBL/GenBank/DDBJ databases">
        <title>Metabolic potential, ecology and presence of endohyphal bacteria is reflected in genomic diversity of Mucoromycotina.</title>
        <authorList>
            <person name="Muszewska A."/>
            <person name="Okrasinska A."/>
            <person name="Steczkiewicz K."/>
            <person name="Drgas O."/>
            <person name="Orlowska M."/>
            <person name="Perlinska-Lenart U."/>
            <person name="Aleksandrzak-Piekarczyk T."/>
            <person name="Szatraj K."/>
            <person name="Zielenkiewicz U."/>
            <person name="Pilsyk S."/>
            <person name="Malc E."/>
            <person name="Mieczkowski P."/>
            <person name="Kruszewska J.S."/>
            <person name="Biernat P."/>
            <person name="Pawlowska J."/>
        </authorList>
    </citation>
    <scope>NUCLEOTIDE SEQUENCE</scope>
    <source>
        <strain evidence="2">WA0000017839</strain>
    </source>
</reference>
<protein>
    <submittedName>
        <fullName evidence="2">Uncharacterized protein</fullName>
    </submittedName>
</protein>
<accession>A0A8H7QKB0</accession>
<evidence type="ECO:0000313" key="3">
    <source>
        <dbReference type="Proteomes" id="UP000603453"/>
    </source>
</evidence>
<feature type="region of interest" description="Disordered" evidence="1">
    <location>
        <begin position="1"/>
        <end position="56"/>
    </location>
</feature>
<sequence length="171" mass="19398">MTAKNGNNKNTTPNKRTVSPVQTCLVKDEQDDVPFLSDNESMTESIQSSSSSFSSSDLQNAPKYYSPFSTGFDLFPLSNQKTLPQQPLATNGRLDEYLSSQQAQWTQKQQAYTQRNSILNLLIQSDEVETTITPTCFKYFDDMMMSTSLYPTNDHASFPSINKRDWDSFSR</sequence>
<comment type="caution">
    <text evidence="2">The sequence shown here is derived from an EMBL/GenBank/DDBJ whole genome shotgun (WGS) entry which is preliminary data.</text>
</comment>
<gene>
    <name evidence="2" type="ORF">INT47_011666</name>
</gene>
<dbReference type="OrthoDB" id="2251127at2759"/>
<evidence type="ECO:0000313" key="2">
    <source>
        <dbReference type="EMBL" id="KAG2193645.1"/>
    </source>
</evidence>
<name>A0A8H7QKB0_9FUNG</name>
<dbReference type="AlphaFoldDB" id="A0A8H7QKB0"/>
<evidence type="ECO:0000256" key="1">
    <source>
        <dbReference type="SAM" id="MobiDB-lite"/>
    </source>
</evidence>
<keyword evidence="3" id="KW-1185">Reference proteome</keyword>
<organism evidence="2 3">
    <name type="scientific">Mucor saturninus</name>
    <dbReference type="NCBI Taxonomy" id="64648"/>
    <lineage>
        <taxon>Eukaryota</taxon>
        <taxon>Fungi</taxon>
        <taxon>Fungi incertae sedis</taxon>
        <taxon>Mucoromycota</taxon>
        <taxon>Mucoromycotina</taxon>
        <taxon>Mucoromycetes</taxon>
        <taxon>Mucorales</taxon>
        <taxon>Mucorineae</taxon>
        <taxon>Mucoraceae</taxon>
        <taxon>Mucor</taxon>
    </lineage>
</organism>
<dbReference type="Proteomes" id="UP000603453">
    <property type="component" value="Unassembled WGS sequence"/>
</dbReference>
<feature type="compositionally biased region" description="Low complexity" evidence="1">
    <location>
        <begin position="42"/>
        <end position="56"/>
    </location>
</feature>
<feature type="compositionally biased region" description="Low complexity" evidence="1">
    <location>
        <begin position="1"/>
        <end position="15"/>
    </location>
</feature>